<evidence type="ECO:0000256" key="2">
    <source>
        <dbReference type="ARBA" id="ARBA00022448"/>
    </source>
</evidence>
<dbReference type="SUPFAM" id="SSF53850">
    <property type="entry name" value="Periplasmic binding protein-like II"/>
    <property type="match status" value="1"/>
</dbReference>
<evidence type="ECO:0000256" key="4">
    <source>
        <dbReference type="SAM" id="MobiDB-lite"/>
    </source>
</evidence>
<dbReference type="PANTHER" id="PTHR30290:SF9">
    <property type="entry name" value="OLIGOPEPTIDE-BINDING PROTEIN APPA"/>
    <property type="match status" value="1"/>
</dbReference>
<evidence type="ECO:0000256" key="3">
    <source>
        <dbReference type="ARBA" id="ARBA00022729"/>
    </source>
</evidence>
<dbReference type="PANTHER" id="PTHR30290">
    <property type="entry name" value="PERIPLASMIC BINDING COMPONENT OF ABC TRANSPORTER"/>
    <property type="match status" value="1"/>
</dbReference>
<evidence type="ECO:0000256" key="1">
    <source>
        <dbReference type="ARBA" id="ARBA00005695"/>
    </source>
</evidence>
<dbReference type="InterPro" id="IPR039424">
    <property type="entry name" value="SBP_5"/>
</dbReference>
<dbReference type="Pfam" id="PF00496">
    <property type="entry name" value="SBP_bac_5"/>
    <property type="match status" value="1"/>
</dbReference>
<feature type="region of interest" description="Disordered" evidence="4">
    <location>
        <begin position="29"/>
        <end position="60"/>
    </location>
</feature>
<accession>A0A9D1A441</accession>
<dbReference type="Gene3D" id="3.40.190.10">
    <property type="entry name" value="Periplasmic binding protein-like II"/>
    <property type="match status" value="1"/>
</dbReference>
<keyword evidence="3 5" id="KW-0732">Signal</keyword>
<dbReference type="Proteomes" id="UP000824250">
    <property type="component" value="Unassembled WGS sequence"/>
</dbReference>
<dbReference type="GO" id="GO:0042597">
    <property type="term" value="C:periplasmic space"/>
    <property type="evidence" value="ECO:0007669"/>
    <property type="project" value="UniProtKB-ARBA"/>
</dbReference>
<proteinExistence type="inferred from homology"/>
<comment type="similarity">
    <text evidence="1">Belongs to the bacterial solute-binding protein 5 family.</text>
</comment>
<dbReference type="GO" id="GO:0015833">
    <property type="term" value="P:peptide transport"/>
    <property type="evidence" value="ECO:0007669"/>
    <property type="project" value="TreeGrafter"/>
</dbReference>
<dbReference type="GO" id="GO:0043190">
    <property type="term" value="C:ATP-binding cassette (ABC) transporter complex"/>
    <property type="evidence" value="ECO:0007669"/>
    <property type="project" value="InterPro"/>
</dbReference>
<evidence type="ECO:0000256" key="5">
    <source>
        <dbReference type="SAM" id="SignalP"/>
    </source>
</evidence>
<evidence type="ECO:0000259" key="6">
    <source>
        <dbReference type="Pfam" id="PF00496"/>
    </source>
</evidence>
<gene>
    <name evidence="7" type="ORF">IAB28_05300</name>
</gene>
<reference evidence="7" key="2">
    <citation type="journal article" date="2021" name="PeerJ">
        <title>Extensive microbial diversity within the chicken gut microbiome revealed by metagenomics and culture.</title>
        <authorList>
            <person name="Gilroy R."/>
            <person name="Ravi A."/>
            <person name="Getino M."/>
            <person name="Pursley I."/>
            <person name="Horton D.L."/>
            <person name="Alikhan N.F."/>
            <person name="Baker D."/>
            <person name="Gharbi K."/>
            <person name="Hall N."/>
            <person name="Watson M."/>
            <person name="Adriaenssens E.M."/>
            <person name="Foster-Nyarko E."/>
            <person name="Jarju S."/>
            <person name="Secka A."/>
            <person name="Antonio M."/>
            <person name="Oren A."/>
            <person name="Chaudhuri R.R."/>
            <person name="La Ragione R."/>
            <person name="Hildebrand F."/>
            <person name="Pallen M.J."/>
        </authorList>
    </citation>
    <scope>NUCLEOTIDE SEQUENCE</scope>
    <source>
        <strain evidence="7">CHK180-2868</strain>
    </source>
</reference>
<evidence type="ECO:0000313" key="7">
    <source>
        <dbReference type="EMBL" id="HIR05366.1"/>
    </source>
</evidence>
<evidence type="ECO:0000313" key="8">
    <source>
        <dbReference type="Proteomes" id="UP000824250"/>
    </source>
</evidence>
<dbReference type="InterPro" id="IPR030678">
    <property type="entry name" value="Peptide/Ni-bd"/>
</dbReference>
<feature type="signal peptide" evidence="5">
    <location>
        <begin position="1"/>
        <end position="25"/>
    </location>
</feature>
<dbReference type="EMBL" id="DVGC01000028">
    <property type="protein sequence ID" value="HIR05366.1"/>
    <property type="molecule type" value="Genomic_DNA"/>
</dbReference>
<reference evidence="7" key="1">
    <citation type="submission" date="2020-10" db="EMBL/GenBank/DDBJ databases">
        <authorList>
            <person name="Gilroy R."/>
        </authorList>
    </citation>
    <scope>NUCLEOTIDE SEQUENCE</scope>
    <source>
        <strain evidence="7">CHK180-2868</strain>
    </source>
</reference>
<dbReference type="PROSITE" id="PS51257">
    <property type="entry name" value="PROKAR_LIPOPROTEIN"/>
    <property type="match status" value="1"/>
</dbReference>
<sequence length="538" mass="58231">MKKRILPVCLAVAVALGLTACSGNTAESGTTAQAGAENTEAGTQTAGEQTDGDNSGEASNAGKTDLVIATATEAVTLDPQGGWDGASLYVLRQLYNGLVKLDSNMEVVGDLAESWEFTSDTSVTFHLKQGVKFHNGEEMTAEDVVYSIERAQNSAKVMTFAANIESVVADDDYTVTINTTIPYAPLMSNLCHTACSIVSKTAAEEAGDNFSTAPVGTGPFKFVEWVSGDRIVLERNEDYFASEVLPSTLTFKLMSEDSSRTIALETGEADMNLVVAATDAERIESSEDVELVVSMSPKIQYVSMNQKAEPFNNKLVRQAINYAIDRDAINLVSTNGYGVVTDSVMNNQIKGYTDDVTHYEYNPEKAKELLAEAGYPDGFTTSVLVYGNARSTEAQLIQGNLSEVGITLDITTMESTALLEQINNGDYEMFIMSYNNTTGDPDTSLYMLFNSTVPASSGNRSFTNIPEVDEKLEAARLETDETARMELYADVQQILTEEAVWVPLYCVPNLVGVRSGLEGFTPHPLGNDVYDQLHYAAE</sequence>
<organism evidence="7 8">
    <name type="scientific">Candidatus Copromonas faecavium</name>
    <name type="common">nom. illeg.</name>
    <dbReference type="NCBI Taxonomy" id="2840740"/>
    <lineage>
        <taxon>Bacteria</taxon>
        <taxon>Bacillati</taxon>
        <taxon>Bacillota</taxon>
        <taxon>Clostridia</taxon>
        <taxon>Lachnospirales</taxon>
        <taxon>Lachnospiraceae</taxon>
        <taxon>Candidatus Copromonas (nom. illeg.)</taxon>
    </lineage>
</organism>
<feature type="chain" id="PRO_5038350927" evidence="5">
    <location>
        <begin position="26"/>
        <end position="538"/>
    </location>
</feature>
<feature type="compositionally biased region" description="Polar residues" evidence="4">
    <location>
        <begin position="40"/>
        <end position="60"/>
    </location>
</feature>
<feature type="domain" description="Solute-binding protein family 5" evidence="6">
    <location>
        <begin position="106"/>
        <end position="452"/>
    </location>
</feature>
<name>A0A9D1A441_9FIRM</name>
<dbReference type="InterPro" id="IPR000914">
    <property type="entry name" value="SBP_5_dom"/>
</dbReference>
<keyword evidence="2" id="KW-0813">Transport</keyword>
<dbReference type="GO" id="GO:1904680">
    <property type="term" value="F:peptide transmembrane transporter activity"/>
    <property type="evidence" value="ECO:0007669"/>
    <property type="project" value="TreeGrafter"/>
</dbReference>
<dbReference type="Gene3D" id="3.90.76.10">
    <property type="entry name" value="Dipeptide-binding Protein, Domain 1"/>
    <property type="match status" value="1"/>
</dbReference>
<dbReference type="PIRSF" id="PIRSF002741">
    <property type="entry name" value="MppA"/>
    <property type="match status" value="1"/>
</dbReference>
<protein>
    <submittedName>
        <fullName evidence="7">ABC transporter substrate-binding protein</fullName>
    </submittedName>
</protein>
<dbReference type="Gene3D" id="3.10.105.10">
    <property type="entry name" value="Dipeptide-binding Protein, Domain 3"/>
    <property type="match status" value="1"/>
</dbReference>
<dbReference type="AlphaFoldDB" id="A0A9D1A441"/>
<comment type="caution">
    <text evidence="7">The sequence shown here is derived from an EMBL/GenBank/DDBJ whole genome shotgun (WGS) entry which is preliminary data.</text>
</comment>